<evidence type="ECO:0000313" key="6">
    <source>
        <dbReference type="EMBL" id="RIA46080.1"/>
    </source>
</evidence>
<feature type="signal peptide" evidence="4">
    <location>
        <begin position="1"/>
        <end position="20"/>
    </location>
</feature>
<dbReference type="RefSeq" id="WP_119034406.1">
    <property type="nucleotide sequence ID" value="NZ_QXDC01000002.1"/>
</dbReference>
<dbReference type="CDD" id="cd13401">
    <property type="entry name" value="Slt70-like"/>
    <property type="match status" value="1"/>
</dbReference>
<feature type="domain" description="Transglycosylase SLT" evidence="5">
    <location>
        <begin position="510"/>
        <end position="608"/>
    </location>
</feature>
<reference evidence="6 7" key="1">
    <citation type="submission" date="2018-08" db="EMBL/GenBank/DDBJ databases">
        <title>Genomic Encyclopedia of Type Strains, Phase IV (KMG-IV): sequencing the most valuable type-strain genomes for metagenomic binning, comparative biology and taxonomic classification.</title>
        <authorList>
            <person name="Goeker M."/>
        </authorList>
    </citation>
    <scope>NUCLEOTIDE SEQUENCE [LARGE SCALE GENOMIC DNA]</scope>
    <source>
        <strain evidence="6 7">DSM 25527</strain>
    </source>
</reference>
<evidence type="ECO:0000256" key="2">
    <source>
        <dbReference type="ARBA" id="ARBA00009387"/>
    </source>
</evidence>
<dbReference type="InterPro" id="IPR008258">
    <property type="entry name" value="Transglycosylase_SLT_dom_1"/>
</dbReference>
<dbReference type="GO" id="GO:0004553">
    <property type="term" value="F:hydrolase activity, hydrolyzing O-glycosyl compounds"/>
    <property type="evidence" value="ECO:0007669"/>
    <property type="project" value="InterPro"/>
</dbReference>
<dbReference type="Pfam" id="PF01464">
    <property type="entry name" value="SLT"/>
    <property type="match status" value="1"/>
</dbReference>
<evidence type="ECO:0000259" key="5">
    <source>
        <dbReference type="Pfam" id="PF01464"/>
    </source>
</evidence>
<evidence type="ECO:0000256" key="3">
    <source>
        <dbReference type="ARBA" id="ARBA00022729"/>
    </source>
</evidence>
<keyword evidence="7" id="KW-1185">Reference proteome</keyword>
<name>A0A397P946_9SPHN</name>
<evidence type="ECO:0000256" key="1">
    <source>
        <dbReference type="ARBA" id="ARBA00007734"/>
    </source>
</evidence>
<accession>A0A397P946</accession>
<dbReference type="PANTHER" id="PTHR37423:SF2">
    <property type="entry name" value="MEMBRANE-BOUND LYTIC MUREIN TRANSGLYCOSYLASE C"/>
    <property type="match status" value="1"/>
</dbReference>
<dbReference type="Proteomes" id="UP000266568">
    <property type="component" value="Unassembled WGS sequence"/>
</dbReference>
<dbReference type="SUPFAM" id="SSF48435">
    <property type="entry name" value="Bacterial muramidases"/>
    <property type="match status" value="1"/>
</dbReference>
<dbReference type="InterPro" id="IPR023346">
    <property type="entry name" value="Lysozyme-like_dom_sf"/>
</dbReference>
<dbReference type="GO" id="GO:0042597">
    <property type="term" value="C:periplasmic space"/>
    <property type="evidence" value="ECO:0007669"/>
    <property type="project" value="InterPro"/>
</dbReference>
<gene>
    <name evidence="6" type="ORF">DFR49_0610</name>
</gene>
<dbReference type="PANTHER" id="PTHR37423">
    <property type="entry name" value="SOLUBLE LYTIC MUREIN TRANSGLYCOSYLASE-RELATED"/>
    <property type="match status" value="1"/>
</dbReference>
<feature type="chain" id="PRO_5017299637" evidence="4">
    <location>
        <begin position="21"/>
        <end position="668"/>
    </location>
</feature>
<organism evidence="6 7">
    <name type="scientific">Hephaestia caeni</name>
    <dbReference type="NCBI Taxonomy" id="645617"/>
    <lineage>
        <taxon>Bacteria</taxon>
        <taxon>Pseudomonadati</taxon>
        <taxon>Pseudomonadota</taxon>
        <taxon>Alphaproteobacteria</taxon>
        <taxon>Sphingomonadales</taxon>
        <taxon>Sphingomonadaceae</taxon>
        <taxon>Hephaestia</taxon>
    </lineage>
</organism>
<dbReference type="Gene3D" id="1.25.20.10">
    <property type="entry name" value="Bacterial muramidases"/>
    <property type="match status" value="1"/>
</dbReference>
<sequence>MVAALKISLLAAALSGAALSSQLTPEQMRWYATQLNSVMPQSAPAGIPADPLAEAVLQWKRFQQSDNFPFESYAAFLTAHPGWPGETAMRKAAEKALNPAGGWSPTTAAAFFKKYPPLSSAGKVRYAEALMATGDRAGAIAAARDAWTSGSLSTIDETKVIGGFSTALTPADQDARMDMLLWQGATGAAQRQFAFVSPANRAVFAARLGFQTNASNAAVLAGSVSDVQRNDPGFIADRASWLRNNAQSPAARALLAQPHRLSKRPASVASWYKVLLTNARAAAADGQYALAYQIASQVDDAYPDGVDLEAQSYAEKDRYTDLVWLAGRTAFDQLRRYTDAQAMFDRYAKPFPTAHTRSKGLYWAGRSAEAAGDAQAANVYYTRASGFGDAFYGQLATERLGKPLAAPVQLSAVTVPMTDRATFYNREIVRAAQFLGQAGDHEDQTAFIRQIAADAATRTDHRLTDELSRTLGRPDLAVMVGRNTLADGSNDFTVVGYPSVKLPAAHQGDFTIVHAIARQESQFDRAAVSHAGARGLMQLMPGTAREVANRIGLDYQPSSLTVDTDYNIQLGSSYFKRMFDRYGSYPLAIAAYNAGPGNVNKWLAANGDPRTGAVDMVGWIEAIPFTETRNYVQRVLENAVVYDLLAPEKARSRGPARLSWYLGKATPG</sequence>
<evidence type="ECO:0000256" key="4">
    <source>
        <dbReference type="SAM" id="SignalP"/>
    </source>
</evidence>
<proteinExistence type="inferred from homology"/>
<dbReference type="AlphaFoldDB" id="A0A397P946"/>
<dbReference type="SUPFAM" id="SSF53955">
    <property type="entry name" value="Lysozyme-like"/>
    <property type="match status" value="1"/>
</dbReference>
<dbReference type="InterPro" id="IPR008939">
    <property type="entry name" value="Lytic_TGlycosylase_superhlx_U"/>
</dbReference>
<evidence type="ECO:0000313" key="7">
    <source>
        <dbReference type="Proteomes" id="UP000266568"/>
    </source>
</evidence>
<dbReference type="EMBL" id="QXDC01000002">
    <property type="protein sequence ID" value="RIA46080.1"/>
    <property type="molecule type" value="Genomic_DNA"/>
</dbReference>
<comment type="caution">
    <text evidence="6">The sequence shown here is derived from an EMBL/GenBank/DDBJ whole genome shotgun (WGS) entry which is preliminary data.</text>
</comment>
<dbReference type="Gene3D" id="1.10.530.10">
    <property type="match status" value="1"/>
</dbReference>
<protein>
    <submittedName>
        <fullName evidence="6">Soluble lytic murein transglycosylase</fullName>
    </submittedName>
</protein>
<comment type="similarity">
    <text evidence="2">Belongs to the virb1 family.</text>
</comment>
<comment type="similarity">
    <text evidence="1">Belongs to the transglycosylase Slt family.</text>
</comment>
<dbReference type="OrthoDB" id="9815002at2"/>
<keyword evidence="3 4" id="KW-0732">Signal</keyword>